<feature type="domain" description="Tryptophan synthase beta chain-like PALP" evidence="2">
    <location>
        <begin position="20"/>
        <end position="282"/>
    </location>
</feature>
<organism evidence="3 4">
    <name type="scientific">Metallosphaera tengchongensis</name>
    <dbReference type="NCBI Taxonomy" id="1532350"/>
    <lineage>
        <taxon>Archaea</taxon>
        <taxon>Thermoproteota</taxon>
        <taxon>Thermoprotei</taxon>
        <taxon>Sulfolobales</taxon>
        <taxon>Sulfolobaceae</taxon>
        <taxon>Metallosphaera</taxon>
    </lineage>
</organism>
<dbReference type="InterPro" id="IPR001926">
    <property type="entry name" value="TrpB-like_PALP"/>
</dbReference>
<proteinExistence type="predicted"/>
<dbReference type="InterPro" id="IPR036052">
    <property type="entry name" value="TrpB-like_PALP_sf"/>
</dbReference>
<keyword evidence="4" id="KW-1185">Reference proteome</keyword>
<evidence type="ECO:0000256" key="1">
    <source>
        <dbReference type="ARBA" id="ARBA00001933"/>
    </source>
</evidence>
<evidence type="ECO:0000313" key="4">
    <source>
        <dbReference type="Proteomes" id="UP000509301"/>
    </source>
</evidence>
<sequence length="298" mass="32673">MRIVYTNNKVYENPIQLLEDNWPTPLLKLDIGEDVWAKLEFYNPFSRSIKDRTAWFLFREALKSEAKEITEATSGNVGVALSSLSAIYKRKFVAFIPTSAPKSFKSAMKILGTTVIEAGKSTNDLIPLVKSFSMTSGSYHLNQFNNPINVKAHFETTAKEIDEQLNSVGKTPERIIATMGTGGHIAGISKYFKEKYGDAVEIIGVQPAENDRIPGIKRQTGDTLSSGAKIDRIMDITSKEAVSGVLSVARSSGILIGISSGATVAAYEKISDQKTSILIFPDDGFKYLDEIESMIGKT</sequence>
<dbReference type="Gene3D" id="3.40.50.1100">
    <property type="match status" value="2"/>
</dbReference>
<dbReference type="GeneID" id="55640641"/>
<gene>
    <name evidence="3" type="ORF">GWK48_01800</name>
</gene>
<dbReference type="InterPro" id="IPR001216">
    <property type="entry name" value="P-phosphate_BS"/>
</dbReference>
<evidence type="ECO:0000313" key="3">
    <source>
        <dbReference type="EMBL" id="QKQ99296.1"/>
    </source>
</evidence>
<dbReference type="EMBL" id="CP049074">
    <property type="protein sequence ID" value="QKQ99296.1"/>
    <property type="molecule type" value="Genomic_DNA"/>
</dbReference>
<dbReference type="CDD" id="cd01561">
    <property type="entry name" value="CBS_like"/>
    <property type="match status" value="1"/>
</dbReference>
<dbReference type="Proteomes" id="UP000509301">
    <property type="component" value="Chromosome"/>
</dbReference>
<dbReference type="PANTHER" id="PTHR10314">
    <property type="entry name" value="CYSTATHIONINE BETA-SYNTHASE"/>
    <property type="match status" value="1"/>
</dbReference>
<dbReference type="AlphaFoldDB" id="A0A6N0NT58"/>
<dbReference type="RefSeq" id="WP_174629066.1">
    <property type="nucleotide sequence ID" value="NZ_CP049074.1"/>
</dbReference>
<name>A0A6N0NT58_9CREN</name>
<dbReference type="InterPro" id="IPR050214">
    <property type="entry name" value="Cys_Synth/Cystath_Beta-Synth"/>
</dbReference>
<dbReference type="KEGG" id="mten:GWK48_01800"/>
<dbReference type="GO" id="GO:0006535">
    <property type="term" value="P:cysteine biosynthetic process from serine"/>
    <property type="evidence" value="ECO:0007669"/>
    <property type="project" value="InterPro"/>
</dbReference>
<dbReference type="PROSITE" id="PS00901">
    <property type="entry name" value="CYS_SYNTHASE"/>
    <property type="match status" value="1"/>
</dbReference>
<protein>
    <submittedName>
        <fullName evidence="3">Cysteine synthase family protein</fullName>
    </submittedName>
</protein>
<comment type="cofactor">
    <cofactor evidence="1">
        <name>pyridoxal 5'-phosphate</name>
        <dbReference type="ChEBI" id="CHEBI:597326"/>
    </cofactor>
</comment>
<evidence type="ECO:0000259" key="2">
    <source>
        <dbReference type="Pfam" id="PF00291"/>
    </source>
</evidence>
<dbReference type="SUPFAM" id="SSF53686">
    <property type="entry name" value="Tryptophan synthase beta subunit-like PLP-dependent enzymes"/>
    <property type="match status" value="1"/>
</dbReference>
<accession>A0A6N0NT58</accession>
<reference evidence="3 4" key="1">
    <citation type="submission" date="2020-02" db="EMBL/GenBank/DDBJ databases">
        <title>Comparative genome analysis reveals the metabolism and evolution of the thermophilic archaeal genus Metallosphaera.</title>
        <authorList>
            <person name="Jiang C."/>
        </authorList>
    </citation>
    <scope>NUCLEOTIDE SEQUENCE [LARGE SCALE GENOMIC DNA]</scope>
    <source>
        <strain evidence="3 4">Ric-A</strain>
    </source>
</reference>
<dbReference type="OrthoDB" id="10138at2157"/>
<dbReference type="Pfam" id="PF00291">
    <property type="entry name" value="PALP"/>
    <property type="match status" value="1"/>
</dbReference>